<evidence type="ECO:0000256" key="1">
    <source>
        <dbReference type="ARBA" id="ARBA00004202"/>
    </source>
</evidence>
<evidence type="ECO:0000313" key="7">
    <source>
        <dbReference type="EMBL" id="TYZ28969.1"/>
    </source>
</evidence>
<dbReference type="PANTHER" id="PTHR37316:SF3">
    <property type="entry name" value="TEICHOIC ACID GLYCEROL-PHOSPHATE TRANSFERASE"/>
    <property type="match status" value="1"/>
</dbReference>
<organism evidence="7 8">
    <name type="scientific">Selenomonas caprae</name>
    <dbReference type="NCBI Taxonomy" id="2606905"/>
    <lineage>
        <taxon>Bacteria</taxon>
        <taxon>Bacillati</taxon>
        <taxon>Bacillota</taxon>
        <taxon>Negativicutes</taxon>
        <taxon>Selenomonadales</taxon>
        <taxon>Selenomonadaceae</taxon>
        <taxon>Selenomonas</taxon>
    </lineage>
</organism>
<reference evidence="7 8" key="1">
    <citation type="submission" date="2019-08" db="EMBL/GenBank/DDBJ databases">
        <title>Selenomonas sp. mPRGC5 and Selenomonas sp. mPRGC8 isolated from ruminal fluid of dairy goat (Capra hircus).</title>
        <authorList>
            <person name="Poothong S."/>
            <person name="Nuengjamnong C."/>
            <person name="Tanasupawat S."/>
        </authorList>
    </citation>
    <scope>NUCLEOTIDE SEQUENCE [LARGE SCALE GENOMIC DNA]</scope>
    <source>
        <strain evidence="8">mPRGC8</strain>
    </source>
</reference>
<keyword evidence="4" id="KW-0808">Transferase</keyword>
<evidence type="ECO:0000256" key="2">
    <source>
        <dbReference type="ARBA" id="ARBA00010488"/>
    </source>
</evidence>
<proteinExistence type="inferred from homology"/>
<comment type="caution">
    <text evidence="7">The sequence shown here is derived from an EMBL/GenBank/DDBJ whole genome shotgun (WGS) entry which is preliminary data.</text>
</comment>
<comment type="similarity">
    <text evidence="2">Belongs to the CDP-glycerol glycerophosphotransferase family.</text>
</comment>
<evidence type="ECO:0000256" key="6">
    <source>
        <dbReference type="ARBA" id="ARBA00023136"/>
    </source>
</evidence>
<name>A0A5D6WPF5_9FIRM</name>
<dbReference type="GO" id="GO:0005886">
    <property type="term" value="C:plasma membrane"/>
    <property type="evidence" value="ECO:0007669"/>
    <property type="project" value="UniProtKB-SubCell"/>
</dbReference>
<evidence type="ECO:0000256" key="5">
    <source>
        <dbReference type="ARBA" id="ARBA00022944"/>
    </source>
</evidence>
<dbReference type="Proteomes" id="UP000322783">
    <property type="component" value="Unassembled WGS sequence"/>
</dbReference>
<dbReference type="InterPro" id="IPR007554">
    <property type="entry name" value="Glycerophosphate_synth"/>
</dbReference>
<keyword evidence="5" id="KW-0777">Teichoic acid biosynthesis</keyword>
<dbReference type="PANTHER" id="PTHR37316">
    <property type="entry name" value="TEICHOIC ACID GLYCEROL-PHOSPHATE PRIMASE"/>
    <property type="match status" value="1"/>
</dbReference>
<dbReference type="GO" id="GO:0019350">
    <property type="term" value="P:teichoic acid biosynthetic process"/>
    <property type="evidence" value="ECO:0007669"/>
    <property type="project" value="UniProtKB-KW"/>
</dbReference>
<keyword evidence="8" id="KW-1185">Reference proteome</keyword>
<dbReference type="SUPFAM" id="SSF53756">
    <property type="entry name" value="UDP-Glycosyltransferase/glycogen phosphorylase"/>
    <property type="match status" value="1"/>
</dbReference>
<gene>
    <name evidence="7" type="ORF">FZ041_06575</name>
</gene>
<comment type="subcellular location">
    <subcellularLocation>
        <location evidence="1">Cell membrane</location>
        <topology evidence="1">Peripheral membrane protein</topology>
    </subcellularLocation>
</comment>
<accession>A0A5D6WPF5</accession>
<dbReference type="GO" id="GO:0047355">
    <property type="term" value="F:CDP-glycerol glycerophosphotransferase activity"/>
    <property type="evidence" value="ECO:0007669"/>
    <property type="project" value="InterPro"/>
</dbReference>
<evidence type="ECO:0000256" key="4">
    <source>
        <dbReference type="ARBA" id="ARBA00022679"/>
    </source>
</evidence>
<dbReference type="EMBL" id="VTOZ01000011">
    <property type="protein sequence ID" value="TYZ28969.1"/>
    <property type="molecule type" value="Genomic_DNA"/>
</dbReference>
<dbReference type="InterPro" id="IPR043149">
    <property type="entry name" value="TagF_N"/>
</dbReference>
<dbReference type="Pfam" id="PF04464">
    <property type="entry name" value="Glyphos_transf"/>
    <property type="match status" value="1"/>
</dbReference>
<protein>
    <recommendedName>
        <fullName evidence="9">CDP-glycerol--glycerophosphate glycerophosphotransferase</fullName>
    </recommendedName>
</protein>
<keyword evidence="3" id="KW-1003">Cell membrane</keyword>
<dbReference type="InterPro" id="IPR043148">
    <property type="entry name" value="TagF_C"/>
</dbReference>
<dbReference type="AlphaFoldDB" id="A0A5D6WPF5"/>
<evidence type="ECO:0000256" key="3">
    <source>
        <dbReference type="ARBA" id="ARBA00022475"/>
    </source>
</evidence>
<sequence>MQKKEKKAGSRIYLLYCRKRGRRILKLSKEDRYIRRRLRQGRKQAREFYYCRKYPINPKKIVFTTIEGTTGFSCNPKYIALELLRRRQDLDLVWLVDDMSKEFPAGIRKVKNTLKNRAYELSTAAVWVDNSRKQLECRKRPGQFYLQTWHASLHIKPTGLARGASFSKIADLVSRHDSDMVDILLTNSPWMERQAPKTIVYDGDTYRTGSPRVDGLLNEREKCRVRFRKKHGLPEDAKLLLYAPTFRSGSQGTARTVEKMDTMPDFSRLLEALEKRFAGNWTIVLRLHPQLTARHIGVGLTEKSKYLVDASKDDDMSEVLGACDILLSDYSAMSFDAAYTHMPVVLYLNDLQEYVNERGSLMWDLDSLPFIKAETDEVLAKAIEQFDAQEYEKGIVAFLSDFEIMEDGKASQRVADIIEKHLGGAITG</sequence>
<evidence type="ECO:0008006" key="9">
    <source>
        <dbReference type="Google" id="ProtNLM"/>
    </source>
</evidence>
<dbReference type="InterPro" id="IPR051612">
    <property type="entry name" value="Teichoic_Acid_Biosynth"/>
</dbReference>
<keyword evidence="6" id="KW-0472">Membrane</keyword>
<evidence type="ECO:0000313" key="8">
    <source>
        <dbReference type="Proteomes" id="UP000322783"/>
    </source>
</evidence>
<dbReference type="Gene3D" id="3.40.50.11820">
    <property type="match status" value="1"/>
</dbReference>
<dbReference type="Gene3D" id="3.40.50.12580">
    <property type="match status" value="1"/>
</dbReference>